<reference evidence="2" key="1">
    <citation type="journal article" date="2021" name="bioRxiv">
        <title>Whole Genome Assembly and Annotation of Northern Wild Rice, Zizania palustris L., Supports a Whole Genome Duplication in the Zizania Genus.</title>
        <authorList>
            <person name="Haas M."/>
            <person name="Kono T."/>
            <person name="Macchietto M."/>
            <person name="Millas R."/>
            <person name="McGilp L."/>
            <person name="Shao M."/>
            <person name="Duquette J."/>
            <person name="Hirsch C.N."/>
            <person name="Kimball J."/>
        </authorList>
    </citation>
    <scope>NUCLEOTIDE SEQUENCE</scope>
    <source>
        <tissue evidence="2">Fresh leaf tissue</tissue>
    </source>
</reference>
<name>A0A8J5V3G6_ZIZPA</name>
<comment type="caution">
    <text evidence="2">The sequence shown here is derived from an EMBL/GenBank/DDBJ whole genome shotgun (WGS) entry which is preliminary data.</text>
</comment>
<evidence type="ECO:0000256" key="1">
    <source>
        <dbReference type="SAM" id="MobiDB-lite"/>
    </source>
</evidence>
<feature type="region of interest" description="Disordered" evidence="1">
    <location>
        <begin position="80"/>
        <end position="112"/>
    </location>
</feature>
<feature type="compositionally biased region" description="Basic and acidic residues" evidence="1">
    <location>
        <begin position="85"/>
        <end position="94"/>
    </location>
</feature>
<gene>
    <name evidence="2" type="ORF">GUJ93_ZPchr0002g23897</name>
</gene>
<dbReference type="EMBL" id="JAAALK010000287">
    <property type="protein sequence ID" value="KAG8056852.1"/>
    <property type="molecule type" value="Genomic_DNA"/>
</dbReference>
<dbReference type="Proteomes" id="UP000729402">
    <property type="component" value="Unassembled WGS sequence"/>
</dbReference>
<sequence>MASPLSTFARVVRTSPLLIVVAKDERYQTQTLVATLLSPHPYFALVTVAEDDDVLLGMRVTSRDDTNCCHHLLSEMVSLPPPEELQERPERYGDIDTMNNLDDEEATTDADL</sequence>
<keyword evidence="3" id="KW-1185">Reference proteome</keyword>
<evidence type="ECO:0000313" key="3">
    <source>
        <dbReference type="Proteomes" id="UP000729402"/>
    </source>
</evidence>
<accession>A0A8J5V3G6</accession>
<dbReference type="AlphaFoldDB" id="A0A8J5V3G6"/>
<organism evidence="2 3">
    <name type="scientific">Zizania palustris</name>
    <name type="common">Northern wild rice</name>
    <dbReference type="NCBI Taxonomy" id="103762"/>
    <lineage>
        <taxon>Eukaryota</taxon>
        <taxon>Viridiplantae</taxon>
        <taxon>Streptophyta</taxon>
        <taxon>Embryophyta</taxon>
        <taxon>Tracheophyta</taxon>
        <taxon>Spermatophyta</taxon>
        <taxon>Magnoliopsida</taxon>
        <taxon>Liliopsida</taxon>
        <taxon>Poales</taxon>
        <taxon>Poaceae</taxon>
        <taxon>BOP clade</taxon>
        <taxon>Oryzoideae</taxon>
        <taxon>Oryzeae</taxon>
        <taxon>Zizaniinae</taxon>
        <taxon>Zizania</taxon>
    </lineage>
</organism>
<feature type="compositionally biased region" description="Acidic residues" evidence="1">
    <location>
        <begin position="101"/>
        <end position="112"/>
    </location>
</feature>
<protein>
    <submittedName>
        <fullName evidence="2">Uncharacterized protein</fullName>
    </submittedName>
</protein>
<proteinExistence type="predicted"/>
<evidence type="ECO:0000313" key="2">
    <source>
        <dbReference type="EMBL" id="KAG8056852.1"/>
    </source>
</evidence>
<reference evidence="2" key="2">
    <citation type="submission" date="2021-02" db="EMBL/GenBank/DDBJ databases">
        <authorList>
            <person name="Kimball J.A."/>
            <person name="Haas M.W."/>
            <person name="Macchietto M."/>
            <person name="Kono T."/>
            <person name="Duquette J."/>
            <person name="Shao M."/>
        </authorList>
    </citation>
    <scope>NUCLEOTIDE SEQUENCE</scope>
    <source>
        <tissue evidence="2">Fresh leaf tissue</tissue>
    </source>
</reference>